<gene>
    <name evidence="1" type="primary">Acey_s0030.g2136</name>
    <name evidence="1" type="ORF">Y032_0030g2136</name>
</gene>
<comment type="caution">
    <text evidence="1">The sequence shown here is derived from an EMBL/GenBank/DDBJ whole genome shotgun (WGS) entry which is preliminary data.</text>
</comment>
<dbReference type="Proteomes" id="UP000024635">
    <property type="component" value="Unassembled WGS sequence"/>
</dbReference>
<dbReference type="EMBL" id="JARK01001366">
    <property type="protein sequence ID" value="EYC17560.1"/>
    <property type="molecule type" value="Genomic_DNA"/>
</dbReference>
<keyword evidence="2" id="KW-1185">Reference proteome</keyword>
<evidence type="ECO:0000313" key="1">
    <source>
        <dbReference type="EMBL" id="EYC17560.1"/>
    </source>
</evidence>
<accession>A0A016UQX8</accession>
<evidence type="ECO:0000313" key="2">
    <source>
        <dbReference type="Proteomes" id="UP000024635"/>
    </source>
</evidence>
<name>A0A016UQX8_9BILA</name>
<dbReference type="AlphaFoldDB" id="A0A016UQX8"/>
<reference evidence="2" key="1">
    <citation type="journal article" date="2015" name="Nat. Genet.">
        <title>The genome and transcriptome of the zoonotic hookworm Ancylostoma ceylanicum identify infection-specific gene families.</title>
        <authorList>
            <person name="Schwarz E.M."/>
            <person name="Hu Y."/>
            <person name="Antoshechkin I."/>
            <person name="Miller M.M."/>
            <person name="Sternberg P.W."/>
            <person name="Aroian R.V."/>
        </authorList>
    </citation>
    <scope>NUCLEOTIDE SEQUENCE</scope>
    <source>
        <strain evidence="2">HY135</strain>
    </source>
</reference>
<protein>
    <submittedName>
        <fullName evidence="1">Uncharacterized protein</fullName>
    </submittedName>
</protein>
<proteinExistence type="predicted"/>
<organism evidence="1 2">
    <name type="scientific">Ancylostoma ceylanicum</name>
    <dbReference type="NCBI Taxonomy" id="53326"/>
    <lineage>
        <taxon>Eukaryota</taxon>
        <taxon>Metazoa</taxon>
        <taxon>Ecdysozoa</taxon>
        <taxon>Nematoda</taxon>
        <taxon>Chromadorea</taxon>
        <taxon>Rhabditida</taxon>
        <taxon>Rhabditina</taxon>
        <taxon>Rhabditomorpha</taxon>
        <taxon>Strongyloidea</taxon>
        <taxon>Ancylostomatidae</taxon>
        <taxon>Ancylostomatinae</taxon>
        <taxon>Ancylostoma</taxon>
    </lineage>
</organism>
<sequence>MTEKFTVHRFPWKCRIQGCPYNYETHCIYRKLDIPRGSSAGLGPEGAHEILSSFANLVAFLPRKCTNVLLVFFSFLVSH</sequence>